<organism evidence="2 3">
    <name type="scientific">Roseofilum acuticapitatum BLCC-M154</name>
    <dbReference type="NCBI Taxonomy" id="3022444"/>
    <lineage>
        <taxon>Bacteria</taxon>
        <taxon>Bacillati</taxon>
        <taxon>Cyanobacteriota</taxon>
        <taxon>Cyanophyceae</taxon>
        <taxon>Desertifilales</taxon>
        <taxon>Desertifilaceae</taxon>
        <taxon>Roseofilum</taxon>
        <taxon>Roseofilum acuticapitatum</taxon>
    </lineage>
</organism>
<dbReference type="EMBL" id="JAQOSP010000149">
    <property type="protein sequence ID" value="MDJ1172338.1"/>
    <property type="molecule type" value="Genomic_DNA"/>
</dbReference>
<evidence type="ECO:0000313" key="2">
    <source>
        <dbReference type="EMBL" id="MDJ1172338.1"/>
    </source>
</evidence>
<dbReference type="Proteomes" id="UP001235303">
    <property type="component" value="Unassembled WGS sequence"/>
</dbReference>
<evidence type="ECO:0000313" key="3">
    <source>
        <dbReference type="Proteomes" id="UP001235303"/>
    </source>
</evidence>
<comment type="caution">
    <text evidence="2">The sequence shown here is derived from an EMBL/GenBank/DDBJ whole genome shotgun (WGS) entry which is preliminary data.</text>
</comment>
<dbReference type="RefSeq" id="WP_283756087.1">
    <property type="nucleotide sequence ID" value="NZ_JAQOSP010000149.1"/>
</dbReference>
<feature type="region of interest" description="Disordered" evidence="1">
    <location>
        <begin position="40"/>
        <end position="80"/>
    </location>
</feature>
<accession>A0ABT7AZJ4</accession>
<name>A0ABT7AZJ4_9CYAN</name>
<proteinExistence type="predicted"/>
<sequence>MLDILIHVWSERSRTGKTAIACLGLAPLVITGAAVDVPDPPSDTAASRASEATLVAREPMAPPPERAGSEPAASSSQQPTLADNNLLIDLKVGMQYADARDRLLKKGWVPVEAADPGLYGVERMAYDAGFTEVAGCAGTGLGQCRFDFIHPGEQQSLSVITYGGSKLEVGGWNVQPFSSPEAAKPTDRTPVAQVQSVIPMQFQGEWNSGLQGCGVPHSDGRLLIGLNRIEFYESFGTVLEVFTQGDLKMMVTSEYASEGETYTETDSFELSSDRSALTHSDTNVVRYRCSN</sequence>
<reference evidence="2 3" key="1">
    <citation type="submission" date="2023-01" db="EMBL/GenBank/DDBJ databases">
        <title>Novel diversity within Roseofilum (Cyanobacteria; Desertifilaceae) from marine benthic mats with descriptions of four novel species.</title>
        <authorList>
            <person name="Wang Y."/>
            <person name="Berthold D.E."/>
            <person name="Hu J."/>
            <person name="Lefler F.W."/>
            <person name="Laughinghouse H.D. IV."/>
        </authorList>
    </citation>
    <scope>NUCLEOTIDE SEQUENCE [LARGE SCALE GENOMIC DNA]</scope>
    <source>
        <strain evidence="2 3">BLCC-M154</strain>
    </source>
</reference>
<keyword evidence="3" id="KW-1185">Reference proteome</keyword>
<protein>
    <submittedName>
        <fullName evidence="2">Uncharacterized protein</fullName>
    </submittedName>
</protein>
<evidence type="ECO:0000256" key="1">
    <source>
        <dbReference type="SAM" id="MobiDB-lite"/>
    </source>
</evidence>
<gene>
    <name evidence="2" type="ORF">PMG71_23185</name>
</gene>